<proteinExistence type="inferred from homology"/>
<dbReference type="EMBL" id="CAJNOK010000664">
    <property type="protein sequence ID" value="CAF0767893.1"/>
    <property type="molecule type" value="Genomic_DNA"/>
</dbReference>
<evidence type="ECO:0000256" key="6">
    <source>
        <dbReference type="SAM" id="MobiDB-lite"/>
    </source>
</evidence>
<evidence type="ECO:0000256" key="3">
    <source>
        <dbReference type="ARBA" id="ARBA00022737"/>
    </source>
</evidence>
<dbReference type="InterPro" id="IPR035979">
    <property type="entry name" value="RBD_domain_sf"/>
</dbReference>
<evidence type="ECO:0000256" key="1">
    <source>
        <dbReference type="ARBA" id="ARBA00007769"/>
    </source>
</evidence>
<dbReference type="InterPro" id="IPR000504">
    <property type="entry name" value="RRM_dom"/>
</dbReference>
<dbReference type="FunFam" id="3.30.70.330:FF:000013">
    <property type="entry name" value="CUGBP Elav-like family member 1 isoform 2"/>
    <property type="match status" value="1"/>
</dbReference>
<evidence type="ECO:0000259" key="7">
    <source>
        <dbReference type="PROSITE" id="PS50102"/>
    </source>
</evidence>
<dbReference type="PANTHER" id="PTHR11835">
    <property type="entry name" value="DECARBOXYLATING DEHYDROGENASES-ISOCITRATE, ISOPROPYLMALATE, TARTRATE"/>
    <property type="match status" value="1"/>
</dbReference>
<dbReference type="SMART" id="SM01329">
    <property type="entry name" value="Iso_dh"/>
    <property type="match status" value="1"/>
</dbReference>
<dbReference type="GO" id="GO:0051287">
    <property type="term" value="F:NAD binding"/>
    <property type="evidence" value="ECO:0007669"/>
    <property type="project" value="InterPro"/>
</dbReference>
<dbReference type="GO" id="GO:0006102">
    <property type="term" value="P:isocitrate metabolic process"/>
    <property type="evidence" value="ECO:0007669"/>
    <property type="project" value="TreeGrafter"/>
</dbReference>
<dbReference type="InterPro" id="IPR012677">
    <property type="entry name" value="Nucleotide-bd_a/b_plait_sf"/>
</dbReference>
<evidence type="ECO:0000256" key="5">
    <source>
        <dbReference type="PROSITE-ProRule" id="PRU00176"/>
    </source>
</evidence>
<evidence type="ECO:0000313" key="8">
    <source>
        <dbReference type="EMBL" id="CAF0767893.1"/>
    </source>
</evidence>
<dbReference type="AlphaFoldDB" id="A0A8S2GQT4"/>
<dbReference type="InterPro" id="IPR019818">
    <property type="entry name" value="IsoCit/isopropylmalate_DH_CS"/>
</dbReference>
<keyword evidence="2" id="KW-0816">Tricarboxylic acid cycle</keyword>
<dbReference type="Proteomes" id="UP000677228">
    <property type="component" value="Unassembled WGS sequence"/>
</dbReference>
<dbReference type="GO" id="GO:0016616">
    <property type="term" value="F:oxidoreductase activity, acting on the CH-OH group of donors, NAD or NADP as acceptor"/>
    <property type="evidence" value="ECO:0007669"/>
    <property type="project" value="InterPro"/>
</dbReference>
<dbReference type="SUPFAM" id="SSF53659">
    <property type="entry name" value="Isocitrate/Isopropylmalate dehydrogenase-like"/>
    <property type="match status" value="1"/>
</dbReference>
<protein>
    <recommendedName>
        <fullName evidence="7">RRM domain-containing protein</fullName>
    </recommendedName>
</protein>
<dbReference type="GO" id="GO:0006099">
    <property type="term" value="P:tricarboxylic acid cycle"/>
    <property type="evidence" value="ECO:0007669"/>
    <property type="project" value="UniProtKB-KW"/>
</dbReference>
<dbReference type="GO" id="GO:0000287">
    <property type="term" value="F:magnesium ion binding"/>
    <property type="evidence" value="ECO:0007669"/>
    <property type="project" value="InterPro"/>
</dbReference>
<feature type="region of interest" description="Disordered" evidence="6">
    <location>
        <begin position="696"/>
        <end position="720"/>
    </location>
</feature>
<dbReference type="GO" id="GO:0009967">
    <property type="term" value="P:positive regulation of signal transduction"/>
    <property type="evidence" value="ECO:0007669"/>
    <property type="project" value="UniProtKB-ARBA"/>
</dbReference>
<dbReference type="SUPFAM" id="SSF54928">
    <property type="entry name" value="RNA-binding domain, RBD"/>
    <property type="match status" value="2"/>
</dbReference>
<keyword evidence="3" id="KW-0677">Repeat</keyword>
<feature type="domain" description="RRM" evidence="7">
    <location>
        <begin position="373"/>
        <end position="453"/>
    </location>
</feature>
<dbReference type="Pfam" id="PF00180">
    <property type="entry name" value="Iso_dh"/>
    <property type="match status" value="2"/>
</dbReference>
<comment type="caution">
    <text evidence="9">The sequence shown here is derived from an EMBL/GenBank/DDBJ whole genome shotgun (WGS) entry which is preliminary data.</text>
</comment>
<dbReference type="Pfam" id="PF00076">
    <property type="entry name" value="RRM_1"/>
    <property type="match status" value="3"/>
</dbReference>
<organism evidence="9 10">
    <name type="scientific">Didymodactylos carnosus</name>
    <dbReference type="NCBI Taxonomy" id="1234261"/>
    <lineage>
        <taxon>Eukaryota</taxon>
        <taxon>Metazoa</taxon>
        <taxon>Spiralia</taxon>
        <taxon>Gnathifera</taxon>
        <taxon>Rotifera</taxon>
        <taxon>Eurotatoria</taxon>
        <taxon>Bdelloidea</taxon>
        <taxon>Philodinida</taxon>
        <taxon>Philodinidae</taxon>
        <taxon>Didymodactylos</taxon>
    </lineage>
</organism>
<comment type="similarity">
    <text evidence="1">Belongs to the isocitrate and isopropylmalate dehydrogenases family.</text>
</comment>
<evidence type="ECO:0000256" key="4">
    <source>
        <dbReference type="ARBA" id="ARBA00022884"/>
    </source>
</evidence>
<dbReference type="GO" id="GO:0003729">
    <property type="term" value="F:mRNA binding"/>
    <property type="evidence" value="ECO:0007669"/>
    <property type="project" value="UniProtKB-ARBA"/>
</dbReference>
<dbReference type="GO" id="GO:0005739">
    <property type="term" value="C:mitochondrion"/>
    <property type="evidence" value="ECO:0007669"/>
    <property type="project" value="TreeGrafter"/>
</dbReference>
<feature type="region of interest" description="Disordered" evidence="6">
    <location>
        <begin position="529"/>
        <end position="552"/>
    </location>
</feature>
<reference evidence="9" key="1">
    <citation type="submission" date="2021-02" db="EMBL/GenBank/DDBJ databases">
        <authorList>
            <person name="Nowell W R."/>
        </authorList>
    </citation>
    <scope>NUCLEOTIDE SEQUENCE</scope>
</reference>
<feature type="domain" description="RRM" evidence="7">
    <location>
        <begin position="286"/>
        <end position="367"/>
    </location>
</feature>
<evidence type="ECO:0000313" key="9">
    <source>
        <dbReference type="EMBL" id="CAF3548390.1"/>
    </source>
</evidence>
<dbReference type="Proteomes" id="UP000682733">
    <property type="component" value="Unassembled WGS sequence"/>
</dbReference>
<gene>
    <name evidence="8" type="ORF">OVA965_LOCUS2920</name>
    <name evidence="9" type="ORF">TMI583_LOCUS2919</name>
</gene>
<feature type="compositionally biased region" description="Low complexity" evidence="6">
    <location>
        <begin position="529"/>
        <end position="547"/>
    </location>
</feature>
<feature type="domain" description="RRM" evidence="7">
    <location>
        <begin position="730"/>
        <end position="808"/>
    </location>
</feature>
<dbReference type="EMBL" id="CAJOBA010000664">
    <property type="protein sequence ID" value="CAF3548390.1"/>
    <property type="molecule type" value="Genomic_DNA"/>
</dbReference>
<dbReference type="FunFam" id="3.30.70.330:FF:000322">
    <property type="entry name" value="CUGBP Elav-like family member 2"/>
    <property type="match status" value="1"/>
</dbReference>
<dbReference type="Gene3D" id="3.40.718.10">
    <property type="entry name" value="Isopropylmalate Dehydrogenase"/>
    <property type="match status" value="2"/>
</dbReference>
<dbReference type="SMART" id="SM00360">
    <property type="entry name" value="RRM"/>
    <property type="match status" value="3"/>
</dbReference>
<evidence type="ECO:0000313" key="10">
    <source>
        <dbReference type="Proteomes" id="UP000682733"/>
    </source>
</evidence>
<dbReference type="FunFam" id="3.30.70.330:FF:000383">
    <property type="entry name" value="Sex lethal, isoform D"/>
    <property type="match status" value="1"/>
</dbReference>
<dbReference type="GO" id="GO:0010629">
    <property type="term" value="P:negative regulation of gene expression"/>
    <property type="evidence" value="ECO:0007669"/>
    <property type="project" value="UniProtKB-ARBA"/>
</dbReference>
<feature type="compositionally biased region" description="Basic and acidic residues" evidence="6">
    <location>
        <begin position="703"/>
        <end position="717"/>
    </location>
</feature>
<name>A0A8S2GQT4_9BILA</name>
<dbReference type="PROSITE" id="PS50102">
    <property type="entry name" value="RRM"/>
    <property type="match status" value="3"/>
</dbReference>
<keyword evidence="4 5" id="KW-0694">RNA-binding</keyword>
<dbReference type="InterPro" id="IPR024084">
    <property type="entry name" value="IsoPropMal-DH-like_dom"/>
</dbReference>
<accession>A0A8S2GQT4</accession>
<sequence>MACALRKIRPLSNNLRHIKLNFVQSNNASVAITADKIAESHKHHVTILPGDGVGPELMLCVREIFNTLGAPVEFDEILASELLPGRSSSLADIVTSFRRNRVGIKGILTTPAIGEGGDLMSLNMKIRRALDLYANVVRIKTVPGLKLRHQNIDFIVIREQTEGEYSALEHEVDNTCMQLVSKPQQFDVLVCPNLYGNIVSNLAVGLVGGAGMVPGESYSADVAIFEPGARHPFLTGAGRNIANPTAMLLCGVNLMRYLNLEAAMNGLKSSSNTQQKLVREPAVDTIKMFVGQIPRSMNELELRSLFEKYGPIFELNILRDKINGESKGCCFVTFYSRRSALDAQNALHNLRTLNGMHHPIQMKPADTENRNERKLFIGMISKTCSEEEIKRFFQPYGMIEECTILRDLSGRSRGCAFVTYQKRQSAIIAIKSMHHSMTMEGCSSPVNVRFADTPKDKEIRKMQQKLSENLFQQITTTAPHLVAQQKQQSIQNPLSSPGNLASLNLMLFNQLCNNANHLTQGNNRNSCLTNSNGSSGSQSIPQSSFTSYDFSADGNDNPLPNLANLFQLPQATSSLASIQSSTAAVNALSVLAFGQTNTNNNNLSLSSLSPYAAEWNPQTLRNQFNHPSAVNSSPAVMYTNQQLEQTNNGDATSFHSVNNEANGMRISCVFPNITDHFLTEDDLRFLLNSTTNMNISTSNANTKDSDRKFNDTEDRQGGLDSKQLIGPSNSNLFIYHLPQEFHDSDLAQTFSPFGNVLSAKVFIDKSTNLSKCFGFVSYDNSMSAASAIKSMNGFQIGMKRLKVQLKKSRTLQNDSSSSSSIITPTLEQFSV</sequence>
<evidence type="ECO:0000256" key="2">
    <source>
        <dbReference type="ARBA" id="ARBA00022532"/>
    </source>
</evidence>
<dbReference type="Gene3D" id="3.30.70.330">
    <property type="match status" value="3"/>
</dbReference>
<dbReference type="PROSITE" id="PS00470">
    <property type="entry name" value="IDH_IMDH"/>
    <property type="match status" value="1"/>
</dbReference>
<dbReference type="PANTHER" id="PTHR11835:SF42">
    <property type="entry name" value="ISOCITRATE DEHYDROGENASE [NAD] SUBUNIT BETA, MITOCHONDRIAL"/>
    <property type="match status" value="1"/>
</dbReference>